<evidence type="ECO:0000256" key="7">
    <source>
        <dbReference type="SAM" id="MobiDB-lite"/>
    </source>
</evidence>
<dbReference type="SMART" id="SM00980">
    <property type="entry name" value="THAP"/>
    <property type="match status" value="1"/>
</dbReference>
<evidence type="ECO:0000256" key="1">
    <source>
        <dbReference type="ARBA" id="ARBA00022723"/>
    </source>
</evidence>
<dbReference type="AlphaFoldDB" id="A0A7J5YC92"/>
<dbReference type="InterPro" id="IPR048365">
    <property type="entry name" value="TNP-like_RNaseH_N"/>
</dbReference>
<evidence type="ECO:0000313" key="9">
    <source>
        <dbReference type="EMBL" id="KAF3847074.1"/>
    </source>
</evidence>
<reference evidence="9 10" key="1">
    <citation type="submission" date="2020-03" db="EMBL/GenBank/DDBJ databases">
        <title>Dissostichus mawsoni Genome sequencing and assembly.</title>
        <authorList>
            <person name="Park H."/>
        </authorList>
    </citation>
    <scope>NUCLEOTIDE SEQUENCE [LARGE SCALE GENOMIC DNA]</scope>
    <source>
        <strain evidence="9">DM0001</strain>
        <tissue evidence="9">Muscle</tissue>
    </source>
</reference>
<dbReference type="Gene3D" id="6.20.210.20">
    <property type="entry name" value="THAP domain"/>
    <property type="match status" value="1"/>
</dbReference>
<keyword evidence="6" id="KW-0175">Coiled coil</keyword>
<evidence type="ECO:0000313" key="10">
    <source>
        <dbReference type="Proteomes" id="UP000518266"/>
    </source>
</evidence>
<keyword evidence="4 5" id="KW-0238">DNA-binding</keyword>
<gene>
    <name evidence="9" type="ORF">F7725_020102</name>
</gene>
<keyword evidence="10" id="KW-1185">Reference proteome</keyword>
<dbReference type="PANTHER" id="PTHR47696:SF2">
    <property type="entry name" value="PROVISIONAL ORTHOLOG OF THAP DOMAIN CONTAINING 1"/>
    <property type="match status" value="1"/>
</dbReference>
<protein>
    <recommendedName>
        <fullName evidence="8">THAP-type domain-containing protein</fullName>
    </recommendedName>
</protein>
<dbReference type="SUPFAM" id="SSF57716">
    <property type="entry name" value="Glucocorticoid receptor-like (DNA-binding domain)"/>
    <property type="match status" value="1"/>
</dbReference>
<dbReference type="PROSITE" id="PS50950">
    <property type="entry name" value="ZF_THAP"/>
    <property type="match status" value="1"/>
</dbReference>
<evidence type="ECO:0000256" key="3">
    <source>
        <dbReference type="ARBA" id="ARBA00022833"/>
    </source>
</evidence>
<feature type="compositionally biased region" description="Polar residues" evidence="7">
    <location>
        <begin position="99"/>
        <end position="108"/>
    </location>
</feature>
<dbReference type="Proteomes" id="UP000518266">
    <property type="component" value="Unassembled WGS sequence"/>
</dbReference>
<comment type="caution">
    <text evidence="9">The sequence shown here is derived from an EMBL/GenBank/DDBJ whole genome shotgun (WGS) entry which is preliminary data.</text>
</comment>
<keyword evidence="1" id="KW-0479">Metal-binding</keyword>
<feature type="coiled-coil region" evidence="6">
    <location>
        <begin position="127"/>
        <end position="154"/>
    </location>
</feature>
<dbReference type="Pfam" id="PF21787">
    <property type="entry name" value="TNP-like_RNaseH_N"/>
    <property type="match status" value="1"/>
</dbReference>
<keyword evidence="2 5" id="KW-0863">Zinc-finger</keyword>
<feature type="region of interest" description="Disordered" evidence="7">
    <location>
        <begin position="84"/>
        <end position="115"/>
    </location>
</feature>
<dbReference type="InterPro" id="IPR006612">
    <property type="entry name" value="THAP_Znf"/>
</dbReference>
<feature type="domain" description="THAP-type" evidence="8">
    <location>
        <begin position="1"/>
        <end position="87"/>
    </location>
</feature>
<dbReference type="InterPro" id="IPR026521">
    <property type="entry name" value="THAP2"/>
</dbReference>
<name>A0A7J5YC92_DISMA</name>
<evidence type="ECO:0000256" key="5">
    <source>
        <dbReference type="PROSITE-ProRule" id="PRU00309"/>
    </source>
</evidence>
<dbReference type="GO" id="GO:0003677">
    <property type="term" value="F:DNA binding"/>
    <property type="evidence" value="ECO:0007669"/>
    <property type="project" value="UniProtKB-UniRule"/>
</dbReference>
<evidence type="ECO:0000256" key="2">
    <source>
        <dbReference type="ARBA" id="ARBA00022771"/>
    </source>
</evidence>
<dbReference type="Pfam" id="PF05485">
    <property type="entry name" value="THAP"/>
    <property type="match status" value="1"/>
</dbReference>
<evidence type="ECO:0000256" key="6">
    <source>
        <dbReference type="SAM" id="Coils"/>
    </source>
</evidence>
<dbReference type="OrthoDB" id="7312725at2759"/>
<proteinExistence type="predicted"/>
<dbReference type="SMART" id="SM00692">
    <property type="entry name" value="DM3"/>
    <property type="match status" value="1"/>
</dbReference>
<sequence length="446" mass="50804">MPEHCAAYCCANRRTIANRGRGITFHKFPKDKDMRKKWEVALRREGFTASESSVICSEHFKQDRTGIVTQRWCYSLHLQLPGSPPKKSLSVAPQDDPEASTSHSQPQPNDDHSYVLPASPTALKARLNEALARVESLERERKNAMAREKRAKTTVRSLLGDLREKNLINEELKERLDFYSDLQIDFKAKQGHEYSKDHREWLCSVDGKPGLNKMMLDMLERRCQEDQATYGCVALMLDAMAIRKHHKEGLPPVMLMNVMFGSQPLSLHFGHIAAITQKQWLKMLTQSLNFLVSVRLDCTDVLWHIVWIEDLSSQEHRVCGESRKPLRDAVSDSVDYFHPLVAEGLIRRRMVADSHSLKFKNTSAACAGEGIEDRTQVRARCLPLSEQSSLRGHNPTPDRGKGQLICLEVQPVLPGDPVRFQFDFVLSRFICTLEKMDRETTIVGSK</sequence>
<dbReference type="PANTHER" id="PTHR47696">
    <property type="entry name" value="THAP DOMAIN-CONTAINING PROTEIN 2"/>
    <property type="match status" value="1"/>
</dbReference>
<organism evidence="9 10">
    <name type="scientific">Dissostichus mawsoni</name>
    <name type="common">Antarctic cod</name>
    <dbReference type="NCBI Taxonomy" id="36200"/>
    <lineage>
        <taxon>Eukaryota</taxon>
        <taxon>Metazoa</taxon>
        <taxon>Chordata</taxon>
        <taxon>Craniata</taxon>
        <taxon>Vertebrata</taxon>
        <taxon>Euteleostomi</taxon>
        <taxon>Actinopterygii</taxon>
        <taxon>Neopterygii</taxon>
        <taxon>Teleostei</taxon>
        <taxon>Neoteleostei</taxon>
        <taxon>Acanthomorphata</taxon>
        <taxon>Eupercaria</taxon>
        <taxon>Perciformes</taxon>
        <taxon>Notothenioidei</taxon>
        <taxon>Nototheniidae</taxon>
        <taxon>Dissostichus</taxon>
    </lineage>
</organism>
<dbReference type="InterPro" id="IPR038441">
    <property type="entry name" value="THAP_Znf_sf"/>
</dbReference>
<dbReference type="EMBL" id="JAAKFY010000013">
    <property type="protein sequence ID" value="KAF3847074.1"/>
    <property type="molecule type" value="Genomic_DNA"/>
</dbReference>
<evidence type="ECO:0000259" key="8">
    <source>
        <dbReference type="PROSITE" id="PS50950"/>
    </source>
</evidence>
<evidence type="ECO:0000256" key="4">
    <source>
        <dbReference type="ARBA" id="ARBA00023125"/>
    </source>
</evidence>
<accession>A0A7J5YC92</accession>
<keyword evidence="3" id="KW-0862">Zinc</keyword>
<dbReference type="GO" id="GO:0008270">
    <property type="term" value="F:zinc ion binding"/>
    <property type="evidence" value="ECO:0007669"/>
    <property type="project" value="UniProtKB-KW"/>
</dbReference>
<feature type="non-terminal residue" evidence="9">
    <location>
        <position position="446"/>
    </location>
</feature>